<comment type="caution">
    <text evidence="2">The sequence shown here is derived from an EMBL/GenBank/DDBJ whole genome shotgun (WGS) entry which is preliminary data.</text>
</comment>
<dbReference type="Proteomes" id="UP001240447">
    <property type="component" value="Unassembled WGS sequence"/>
</dbReference>
<evidence type="ECO:0000313" key="2">
    <source>
        <dbReference type="EMBL" id="MDP9821384.1"/>
    </source>
</evidence>
<dbReference type="EMBL" id="JAUSQM010000001">
    <property type="protein sequence ID" value="MDP9821384.1"/>
    <property type="molecule type" value="Genomic_DNA"/>
</dbReference>
<feature type="region of interest" description="Disordered" evidence="1">
    <location>
        <begin position="73"/>
        <end position="106"/>
    </location>
</feature>
<proteinExistence type="predicted"/>
<evidence type="ECO:0000256" key="1">
    <source>
        <dbReference type="SAM" id="MobiDB-lite"/>
    </source>
</evidence>
<dbReference type="RefSeq" id="WP_068123474.1">
    <property type="nucleotide sequence ID" value="NZ_CCXJ01000659.1"/>
</dbReference>
<name>A0ABT9NMF6_9ACTN</name>
<reference evidence="2 3" key="1">
    <citation type="submission" date="2023-07" db="EMBL/GenBank/DDBJ databases">
        <title>Sequencing the genomes of 1000 actinobacteria strains.</title>
        <authorList>
            <person name="Klenk H.-P."/>
        </authorList>
    </citation>
    <scope>NUCLEOTIDE SEQUENCE [LARGE SCALE GENOMIC DNA]</scope>
    <source>
        <strain evidence="2 3">GD13</strain>
    </source>
</reference>
<keyword evidence="3" id="KW-1185">Reference proteome</keyword>
<accession>A0ABT9NMF6</accession>
<evidence type="ECO:0000313" key="3">
    <source>
        <dbReference type="Proteomes" id="UP001240447"/>
    </source>
</evidence>
<organism evidence="2 3">
    <name type="scientific">Nocardioides massiliensis</name>
    <dbReference type="NCBI Taxonomy" id="1325935"/>
    <lineage>
        <taxon>Bacteria</taxon>
        <taxon>Bacillati</taxon>
        <taxon>Actinomycetota</taxon>
        <taxon>Actinomycetes</taxon>
        <taxon>Propionibacteriales</taxon>
        <taxon>Nocardioidaceae</taxon>
        <taxon>Nocardioides</taxon>
    </lineage>
</organism>
<feature type="compositionally biased region" description="Basic and acidic residues" evidence="1">
    <location>
        <begin position="84"/>
        <end position="106"/>
    </location>
</feature>
<sequence>MGGNLVVNGVELEESYGKLTWLKSEFDSIESRNSDTRGIWGNDKLRDAMHEFATNMKHHRKELSQKIEDTRKKIETSQEAFEEADTKLRSELEKNTSDNPDHGSDS</sequence>
<protein>
    <submittedName>
        <fullName evidence="2">Sec-independent protein translocase protein TatA</fullName>
    </submittedName>
</protein>
<gene>
    <name evidence="2" type="ORF">J2S59_001193</name>
</gene>